<organism evidence="1 2">
    <name type="scientific">Aristaeella hokkaidonensis</name>
    <dbReference type="NCBI Taxonomy" id="3046382"/>
    <lineage>
        <taxon>Bacteria</taxon>
        <taxon>Bacillati</taxon>
        <taxon>Bacillota</taxon>
        <taxon>Clostridia</taxon>
        <taxon>Eubacteriales</taxon>
        <taxon>Aristaeellaceae</taxon>
        <taxon>Aristaeella</taxon>
    </lineage>
</organism>
<dbReference type="EMBL" id="CP068393">
    <property type="protein sequence ID" value="QUC67969.1"/>
    <property type="molecule type" value="Genomic_DNA"/>
</dbReference>
<keyword evidence="2" id="KW-1185">Reference proteome</keyword>
<sequence length="192" mass="21966">MESGIHYTRCMYGRGEKTLSLQTEMSGSSSGSLSFDQLYELYATDVLRVSYYYLGNREMAEDVTQDVFVKLITNNPVLEEGREKAWLLKVALNRCRDLWRSSWIKKVVLGHPGFECFPAPDEIGQMADQQSLAEAVNRLKPEFKEVVLLFYYQGFNVTEIADMLQIAEGTVSSRLSRARDKLQKELKGDDQQ</sequence>
<dbReference type="Proteomes" id="UP000682782">
    <property type="component" value="Chromosome"/>
</dbReference>
<evidence type="ECO:0000313" key="2">
    <source>
        <dbReference type="Proteomes" id="UP000682782"/>
    </source>
</evidence>
<proteinExistence type="predicted"/>
<gene>
    <name evidence="1" type="ORF">JYE49_04540</name>
</gene>
<name>A0AC61N8S9_9FIRM</name>
<reference evidence="1" key="1">
    <citation type="submission" date="2021-01" db="EMBL/GenBank/DDBJ databases">
        <title>Complete genome sequence of Clostridiales bacterium R-7.</title>
        <authorList>
            <person name="Mahoney-Kurpe S.C."/>
            <person name="Palevich N."/>
            <person name="Koike S."/>
            <person name="Moon C.D."/>
            <person name="Attwood G.T."/>
        </authorList>
    </citation>
    <scope>NUCLEOTIDE SEQUENCE</scope>
    <source>
        <strain evidence="1">R-7</strain>
    </source>
</reference>
<accession>A0AC61N8S9</accession>
<protein>
    <submittedName>
        <fullName evidence="1">Sigma-70 family RNA polymerase sigma factor</fullName>
    </submittedName>
</protein>
<evidence type="ECO:0000313" key="1">
    <source>
        <dbReference type="EMBL" id="QUC67969.1"/>
    </source>
</evidence>